<dbReference type="EMBL" id="JACSPS010000001">
    <property type="protein sequence ID" value="MBD8017111.1"/>
    <property type="molecule type" value="Genomic_DNA"/>
</dbReference>
<protein>
    <submittedName>
        <fullName evidence="2">AMP-binding protein</fullName>
    </submittedName>
</protein>
<dbReference type="InterPro" id="IPR000873">
    <property type="entry name" value="AMP-dep_synth/lig_dom"/>
</dbReference>
<dbReference type="InterPro" id="IPR045851">
    <property type="entry name" value="AMP-bd_C_sf"/>
</dbReference>
<reference evidence="2 3" key="1">
    <citation type="submission" date="2020-08" db="EMBL/GenBank/DDBJ databases">
        <title>A Genomic Blueprint of the Chicken Gut Microbiome.</title>
        <authorList>
            <person name="Gilroy R."/>
            <person name="Ravi A."/>
            <person name="Getino M."/>
            <person name="Pursley I."/>
            <person name="Horton D.L."/>
            <person name="Alikhan N.-F."/>
            <person name="Baker D."/>
            <person name="Gharbi K."/>
            <person name="Hall N."/>
            <person name="Watson M."/>
            <person name="Adriaenssens E.M."/>
            <person name="Foster-Nyarko E."/>
            <person name="Jarju S."/>
            <person name="Secka A."/>
            <person name="Antonio M."/>
            <person name="Oren A."/>
            <person name="Chaudhuri R."/>
            <person name="La Ragione R.M."/>
            <person name="Hildebrand F."/>
            <person name="Pallen M.J."/>
        </authorList>
    </citation>
    <scope>NUCLEOTIDE SEQUENCE [LARGE SCALE GENOMIC DNA]</scope>
    <source>
        <strain evidence="2 3">Sa1CVA4</strain>
    </source>
</reference>
<dbReference type="Gene3D" id="3.40.50.12780">
    <property type="entry name" value="N-terminal domain of ligase-like"/>
    <property type="match status" value="1"/>
</dbReference>
<dbReference type="Pfam" id="PF00501">
    <property type="entry name" value="AMP-binding"/>
    <property type="match status" value="1"/>
</dbReference>
<comment type="caution">
    <text evidence="2">The sequence shown here is derived from an EMBL/GenBank/DDBJ whole genome shotgun (WGS) entry which is preliminary data.</text>
</comment>
<dbReference type="SUPFAM" id="SSF56801">
    <property type="entry name" value="Acetyl-CoA synthetase-like"/>
    <property type="match status" value="1"/>
</dbReference>
<keyword evidence="3" id="KW-1185">Reference proteome</keyword>
<organism evidence="2 3">
    <name type="scientific">Kaistella pullorum</name>
    <dbReference type="NCBI Taxonomy" id="2763074"/>
    <lineage>
        <taxon>Bacteria</taxon>
        <taxon>Pseudomonadati</taxon>
        <taxon>Bacteroidota</taxon>
        <taxon>Flavobacteriia</taxon>
        <taxon>Flavobacteriales</taxon>
        <taxon>Weeksellaceae</taxon>
        <taxon>Chryseobacterium group</taxon>
        <taxon>Kaistella</taxon>
    </lineage>
</organism>
<feature type="domain" description="AMP-dependent synthetase/ligase" evidence="1">
    <location>
        <begin position="42"/>
        <end position="186"/>
    </location>
</feature>
<dbReference type="PANTHER" id="PTHR43767:SF1">
    <property type="entry name" value="NONRIBOSOMAL PEPTIDE SYNTHASE PES1 (EUROFUNG)-RELATED"/>
    <property type="match status" value="1"/>
</dbReference>
<evidence type="ECO:0000313" key="3">
    <source>
        <dbReference type="Proteomes" id="UP000626242"/>
    </source>
</evidence>
<name>A0ABR8WK33_9FLAO</name>
<evidence type="ECO:0000259" key="1">
    <source>
        <dbReference type="Pfam" id="PF00501"/>
    </source>
</evidence>
<sequence length="351" mass="39486">MLLDFTQYPEKPFLRPETPFEIKVSDFLHDWFSEGETVPVQTSGSTGVPKIFDIEKKRMRASAAMTCDFLGLNPGDSALLCLPVEYISGKMMLVRAAVRKLELWVTNPTSNPLANFSEPVDFCAMSPLQVENSLDKLHLIKNLIIGGAQVSETLKQKIHKILHVSGAEVRIYETYGMSETLSHIAFKEIYPHAQTHFKIFEGVDLSLDNRGCLRIYAPTLNPEILNTNDLVELTTDSSFRFLGRIDNVINSGGLKIQPEVLESLVKKTINNDVLFLGLPDPKLGQKLVMAIEGPQVNVDSVLIDRVLNQIGRTYSKNQKPREIIFVDKFPRLPNGKIDRLTLQQDLSKSKY</sequence>
<evidence type="ECO:0000313" key="2">
    <source>
        <dbReference type="EMBL" id="MBD8017111.1"/>
    </source>
</evidence>
<dbReference type="PANTHER" id="PTHR43767">
    <property type="entry name" value="LONG-CHAIN-FATTY-ACID--COA LIGASE"/>
    <property type="match status" value="1"/>
</dbReference>
<dbReference type="InterPro" id="IPR050237">
    <property type="entry name" value="ATP-dep_AMP-bd_enzyme"/>
</dbReference>
<gene>
    <name evidence="2" type="ORF">H9628_01375</name>
</gene>
<proteinExistence type="predicted"/>
<dbReference type="InterPro" id="IPR042099">
    <property type="entry name" value="ANL_N_sf"/>
</dbReference>
<dbReference type="RefSeq" id="WP_251832322.1">
    <property type="nucleotide sequence ID" value="NZ_JACSPS010000001.1"/>
</dbReference>
<accession>A0ABR8WK33</accession>
<dbReference type="Gene3D" id="3.30.300.30">
    <property type="match status" value="1"/>
</dbReference>
<dbReference type="Proteomes" id="UP000626242">
    <property type="component" value="Unassembled WGS sequence"/>
</dbReference>